<dbReference type="InterPro" id="IPR001841">
    <property type="entry name" value="Znf_RING"/>
</dbReference>
<dbReference type="PANTHER" id="PTHR46077:SF1">
    <property type="entry name" value="TOP1 BINDING ARGININE_SERINE RICH PROTEIN, E3 UBIQUITIN LIGASE"/>
    <property type="match status" value="1"/>
</dbReference>
<feature type="compositionally biased region" description="Basic and acidic residues" evidence="16">
    <location>
        <begin position="654"/>
        <end position="689"/>
    </location>
</feature>
<keyword evidence="19" id="KW-1185">Reference proteome</keyword>
<evidence type="ECO:0000256" key="5">
    <source>
        <dbReference type="ARBA" id="ARBA00022771"/>
    </source>
</evidence>
<feature type="compositionally biased region" description="Polar residues" evidence="16">
    <location>
        <begin position="809"/>
        <end position="822"/>
    </location>
</feature>
<dbReference type="InterPro" id="IPR017907">
    <property type="entry name" value="Znf_RING_CS"/>
</dbReference>
<dbReference type="SMART" id="SM00184">
    <property type="entry name" value="RING"/>
    <property type="match status" value="1"/>
</dbReference>
<dbReference type="CDD" id="cd16574">
    <property type="entry name" value="RING-HC_Topors"/>
    <property type="match status" value="1"/>
</dbReference>
<protein>
    <recommendedName>
        <fullName evidence="10">E3 ubiquitin-protein ligase Topors</fullName>
        <ecNumber evidence="2">2.3.2.27</ecNumber>
    </recommendedName>
    <alternativeName>
        <fullName evidence="11">RING-type E3 ubiquitin transferase Topors</fullName>
    </alternativeName>
    <alternativeName>
        <fullName evidence="13">SUMO1-protein E3 ligase Topors</fullName>
    </alternativeName>
    <alternativeName>
        <fullName evidence="12">Topoisomerase I-binding RING finger protein</fullName>
    </alternativeName>
    <alternativeName>
        <fullName evidence="14">Topoisomerase I-binding arginine/serine-rich protein</fullName>
    </alternativeName>
</protein>
<feature type="region of interest" description="Disordered" evidence="16">
    <location>
        <begin position="1"/>
        <end position="58"/>
    </location>
</feature>
<dbReference type="InterPro" id="IPR018957">
    <property type="entry name" value="Znf_C3HC4_RING-type"/>
</dbReference>
<evidence type="ECO:0000256" key="2">
    <source>
        <dbReference type="ARBA" id="ARBA00012483"/>
    </source>
</evidence>
<feature type="compositionally biased region" description="Polar residues" evidence="16">
    <location>
        <begin position="360"/>
        <end position="383"/>
    </location>
</feature>
<dbReference type="InterPro" id="IPR058746">
    <property type="entry name" value="Znf_RING-type_Topors"/>
</dbReference>
<evidence type="ECO:0000256" key="11">
    <source>
        <dbReference type="ARBA" id="ARBA00076856"/>
    </source>
</evidence>
<gene>
    <name evidence="18" type="ORF">LSH36_28g02075</name>
</gene>
<evidence type="ECO:0000256" key="8">
    <source>
        <dbReference type="ARBA" id="ARBA00023015"/>
    </source>
</evidence>
<evidence type="ECO:0000256" key="9">
    <source>
        <dbReference type="ARBA" id="ARBA00023163"/>
    </source>
</evidence>
<reference evidence="18" key="1">
    <citation type="journal article" date="2023" name="Mol. Biol. Evol.">
        <title>Third-Generation Sequencing Reveals the Adaptive Role of the Epigenome in Three Deep-Sea Polychaetes.</title>
        <authorList>
            <person name="Perez M."/>
            <person name="Aroh O."/>
            <person name="Sun Y."/>
            <person name="Lan Y."/>
            <person name="Juniper S.K."/>
            <person name="Young C.R."/>
            <person name="Angers B."/>
            <person name="Qian P.Y."/>
        </authorList>
    </citation>
    <scope>NUCLEOTIDE SEQUENCE</scope>
    <source>
        <strain evidence="18">P08H-3</strain>
    </source>
</reference>
<evidence type="ECO:0000256" key="15">
    <source>
        <dbReference type="PROSITE-ProRule" id="PRU00175"/>
    </source>
</evidence>
<feature type="region of interest" description="Disordered" evidence="16">
    <location>
        <begin position="951"/>
        <end position="970"/>
    </location>
</feature>
<keyword evidence="8" id="KW-0805">Transcription regulation</keyword>
<dbReference type="GO" id="GO:0008270">
    <property type="term" value="F:zinc ion binding"/>
    <property type="evidence" value="ECO:0007669"/>
    <property type="project" value="UniProtKB-KW"/>
</dbReference>
<keyword evidence="7" id="KW-0862">Zinc</keyword>
<evidence type="ECO:0000256" key="12">
    <source>
        <dbReference type="ARBA" id="ARBA00076940"/>
    </source>
</evidence>
<dbReference type="PROSITE" id="PS00518">
    <property type="entry name" value="ZF_RING_1"/>
    <property type="match status" value="1"/>
</dbReference>
<dbReference type="GO" id="GO:0000209">
    <property type="term" value="P:protein polyubiquitination"/>
    <property type="evidence" value="ECO:0007669"/>
    <property type="project" value="TreeGrafter"/>
</dbReference>
<evidence type="ECO:0000256" key="4">
    <source>
        <dbReference type="ARBA" id="ARBA00022723"/>
    </source>
</evidence>
<dbReference type="PROSITE" id="PS50089">
    <property type="entry name" value="ZF_RING_2"/>
    <property type="match status" value="1"/>
</dbReference>
<keyword evidence="3" id="KW-0808">Transferase</keyword>
<feature type="domain" description="RING-type" evidence="17">
    <location>
        <begin position="62"/>
        <end position="101"/>
    </location>
</feature>
<feature type="region of interest" description="Disordered" evidence="16">
    <location>
        <begin position="452"/>
        <end position="854"/>
    </location>
</feature>
<feature type="compositionally biased region" description="Acidic residues" evidence="16">
    <location>
        <begin position="334"/>
        <end position="343"/>
    </location>
</feature>
<evidence type="ECO:0000256" key="1">
    <source>
        <dbReference type="ARBA" id="ARBA00000900"/>
    </source>
</evidence>
<dbReference type="AlphaFoldDB" id="A0AAD9NG58"/>
<evidence type="ECO:0000313" key="18">
    <source>
        <dbReference type="EMBL" id="KAK2167393.1"/>
    </source>
</evidence>
<feature type="compositionally biased region" description="Basic and acidic residues" evidence="16">
    <location>
        <begin position="575"/>
        <end position="602"/>
    </location>
</feature>
<evidence type="ECO:0000256" key="7">
    <source>
        <dbReference type="ARBA" id="ARBA00022833"/>
    </source>
</evidence>
<dbReference type="Proteomes" id="UP001208570">
    <property type="component" value="Unassembled WGS sequence"/>
</dbReference>
<feature type="compositionally biased region" description="Basic residues" evidence="16">
    <location>
        <begin position="782"/>
        <end position="792"/>
    </location>
</feature>
<feature type="compositionally biased region" description="Basic residues" evidence="16">
    <location>
        <begin position="604"/>
        <end position="619"/>
    </location>
</feature>
<feature type="compositionally biased region" description="Basic and acidic residues" evidence="16">
    <location>
        <begin position="39"/>
        <end position="53"/>
    </location>
</feature>
<accession>A0AAD9NG58</accession>
<dbReference type="SUPFAM" id="SSF57850">
    <property type="entry name" value="RING/U-box"/>
    <property type="match status" value="1"/>
</dbReference>
<dbReference type="PANTHER" id="PTHR46077">
    <property type="entry name" value="E3 UBIQUITIN-PROTEIN LIGASE TOPORS"/>
    <property type="match status" value="1"/>
</dbReference>
<feature type="region of interest" description="Disordered" evidence="16">
    <location>
        <begin position="310"/>
        <end position="383"/>
    </location>
</feature>
<dbReference type="GO" id="GO:0061630">
    <property type="term" value="F:ubiquitin protein ligase activity"/>
    <property type="evidence" value="ECO:0007669"/>
    <property type="project" value="UniProtKB-EC"/>
</dbReference>
<dbReference type="GO" id="GO:0006513">
    <property type="term" value="P:protein monoubiquitination"/>
    <property type="evidence" value="ECO:0007669"/>
    <property type="project" value="TreeGrafter"/>
</dbReference>
<dbReference type="InterPro" id="IPR058745">
    <property type="entry name" value="PWI_Topors"/>
</dbReference>
<keyword evidence="9" id="KW-0804">Transcription</keyword>
<evidence type="ECO:0000313" key="19">
    <source>
        <dbReference type="Proteomes" id="UP001208570"/>
    </source>
</evidence>
<organism evidence="18 19">
    <name type="scientific">Paralvinella palmiformis</name>
    <dbReference type="NCBI Taxonomy" id="53620"/>
    <lineage>
        <taxon>Eukaryota</taxon>
        <taxon>Metazoa</taxon>
        <taxon>Spiralia</taxon>
        <taxon>Lophotrochozoa</taxon>
        <taxon>Annelida</taxon>
        <taxon>Polychaeta</taxon>
        <taxon>Sedentaria</taxon>
        <taxon>Canalipalpata</taxon>
        <taxon>Terebellida</taxon>
        <taxon>Terebelliformia</taxon>
        <taxon>Alvinellidae</taxon>
        <taxon>Paralvinella</taxon>
    </lineage>
</organism>
<feature type="compositionally biased region" description="Basic residues" evidence="16">
    <location>
        <begin position="531"/>
        <end position="550"/>
    </location>
</feature>
<dbReference type="InterPro" id="IPR013083">
    <property type="entry name" value="Znf_RING/FYVE/PHD"/>
</dbReference>
<feature type="compositionally biased region" description="Polar residues" evidence="16">
    <location>
        <begin position="960"/>
        <end position="970"/>
    </location>
</feature>
<feature type="compositionally biased region" description="Basic residues" evidence="16">
    <location>
        <begin position="748"/>
        <end position="761"/>
    </location>
</feature>
<comment type="caution">
    <text evidence="18">The sequence shown here is derived from an EMBL/GenBank/DDBJ whole genome shotgun (WGS) entry which is preliminary data.</text>
</comment>
<dbReference type="EMBL" id="JAODUP010000028">
    <property type="protein sequence ID" value="KAK2167393.1"/>
    <property type="molecule type" value="Genomic_DNA"/>
</dbReference>
<keyword evidence="4" id="KW-0479">Metal-binding</keyword>
<feature type="compositionally biased region" description="Basic residues" evidence="16">
    <location>
        <begin position="690"/>
        <end position="708"/>
    </location>
</feature>
<comment type="catalytic activity">
    <reaction evidence="1">
        <text>S-ubiquitinyl-[E2 ubiquitin-conjugating enzyme]-L-cysteine + [acceptor protein]-L-lysine = [E2 ubiquitin-conjugating enzyme]-L-cysteine + N(6)-ubiquitinyl-[acceptor protein]-L-lysine.</text>
        <dbReference type="EC" id="2.3.2.27"/>
    </reaction>
</comment>
<feature type="region of interest" description="Disordered" evidence="16">
    <location>
        <begin position="407"/>
        <end position="430"/>
    </location>
</feature>
<evidence type="ECO:0000256" key="16">
    <source>
        <dbReference type="SAM" id="MobiDB-lite"/>
    </source>
</evidence>
<evidence type="ECO:0000256" key="13">
    <source>
        <dbReference type="ARBA" id="ARBA00079040"/>
    </source>
</evidence>
<feature type="compositionally biased region" description="Basic and acidic residues" evidence="16">
    <location>
        <begin position="493"/>
        <end position="515"/>
    </location>
</feature>
<evidence type="ECO:0000259" key="17">
    <source>
        <dbReference type="PROSITE" id="PS50089"/>
    </source>
</evidence>
<feature type="compositionally biased region" description="Basic and acidic residues" evidence="16">
    <location>
        <begin position="551"/>
        <end position="566"/>
    </location>
</feature>
<evidence type="ECO:0000256" key="14">
    <source>
        <dbReference type="ARBA" id="ARBA00079184"/>
    </source>
</evidence>
<dbReference type="EC" id="2.3.2.27" evidence="2"/>
<evidence type="ECO:0000256" key="6">
    <source>
        <dbReference type="ARBA" id="ARBA00022786"/>
    </source>
</evidence>
<evidence type="ECO:0000256" key="10">
    <source>
        <dbReference type="ARBA" id="ARBA00071236"/>
    </source>
</evidence>
<dbReference type="FunFam" id="3.30.40.10:FF:000136">
    <property type="entry name" value="E3 ubiquitin-protein ligase Topors"/>
    <property type="match status" value="1"/>
</dbReference>
<evidence type="ECO:0000256" key="3">
    <source>
        <dbReference type="ARBA" id="ARBA00022679"/>
    </source>
</evidence>
<dbReference type="Gene3D" id="3.30.40.10">
    <property type="entry name" value="Zinc/RING finger domain, C3HC4 (zinc finger)"/>
    <property type="match status" value="1"/>
</dbReference>
<dbReference type="Pfam" id="PF26084">
    <property type="entry name" value="PWI_Topors"/>
    <property type="match status" value="1"/>
</dbReference>
<sequence>MELEQVPKMVEAKIASSDSDKKDGDGEIVGATEGTSVTESDKADKDVPQEECPKPASPEPNCSICLGKLENKSFTDSCFHTFCFVCLLEWSKVKAVCPLCKQAFKSIIHNVRSFEDYDQYHLRTEEQAADELETRRFRFHSTMTNDRWWNHLRMEQQRQMALLRRPSRDTLATQWQRQRQASTSAYRRRIYASGMRVQEVRTATGRTMRYREVSPEFYRRNAACMHRLVPWLNRELNVLLNNHEDHVQFVLELIMDLIKRFDIRSEEFFQHIQPFTGRRTEHFIHEFYSFARSPYDMFAYDQRAVYNEPEDQPVHTLDSSDNDSSIHSTTVIDADGDPDEDPDCILVSSPEPVGLPADEMTTSQDHSYTSAGTVDNATSSNIGSMPELSNLDLTSLINQVQSFVSGVDTRMPGESSWDSPTPGPSSARLLNDLLEGTSSDLPINVIETTPVVKVKEESDEGENSDSSDVLVVGYEKPWEERSPLQISSDDEEERRRAKLEQEQQEKKRVKREKERTKKHKKESMRSCSRERRSRSRSHNHQRNRSKKSSRHSQERSRSHTQHEQHRWRSHSREHHARDSHEVVRERLKERNWHQRHSKEYAASHHNRKSRSRSPRHHRTRDNVVEERDRHRHRDMRSPSLDNLHYSALGQYDFSDTRSERSSRQGTRKDSETSLKHRSKSPSDKSASGERHKRHDMPSGRRLHKRSRSKSVEVIFRRRDRSKEKHKKAKRHRHDKHSPARSVSSLTRDKHKAAPVRERRKSSRDQGVMSSSPESRKDDRMPCKKHPTGHKSSKNHENKSETSQERNSDVEQQLTRTNTSHVSKSNEGRSDPEPSCQRSRNVSTEEDLLSSDSDVQVTRHQLNVHNISSESDASSLDLQMTASSQTTINWAVTGEEGGNEIVMEGVPQTDCGINGETYVCNDVSDTCSNQNINQTGNDPVSDSNNCEDACESVKHSDCDNNKSPNVSLKSD</sequence>
<name>A0AAD9NG58_9ANNE</name>
<proteinExistence type="predicted"/>
<feature type="compositionally biased region" description="Polar residues" evidence="16">
    <location>
        <begin position="317"/>
        <end position="331"/>
    </location>
</feature>
<dbReference type="Pfam" id="PF00097">
    <property type="entry name" value="zf-C3HC4"/>
    <property type="match status" value="1"/>
</dbReference>
<keyword evidence="6" id="KW-0833">Ubl conjugation pathway</keyword>
<keyword evidence="5 15" id="KW-0863">Zinc-finger</keyword>
<feature type="compositionally biased region" description="Basic and acidic residues" evidence="16">
    <location>
        <begin position="793"/>
        <end position="808"/>
    </location>
</feature>
<feature type="compositionally biased region" description="Basic residues" evidence="16">
    <location>
        <begin position="723"/>
        <end position="735"/>
    </location>
</feature>